<gene>
    <name evidence="3" type="ORF">M9458_044568</name>
</gene>
<keyword evidence="2" id="KW-0677">Repeat</keyword>
<dbReference type="Proteomes" id="UP001529510">
    <property type="component" value="Unassembled WGS sequence"/>
</dbReference>
<protein>
    <submittedName>
        <fullName evidence="3">Uncharacterized protein</fullName>
    </submittedName>
</protein>
<proteinExistence type="predicted"/>
<sequence>ITEKQCIILTSALKSNPSHLRELNLSGNKIENKGLEFLCDILKDSHSKLKRL</sequence>
<comment type="caution">
    <text evidence="3">The sequence shown here is derived from an EMBL/GenBank/DDBJ whole genome shotgun (WGS) entry which is preliminary data.</text>
</comment>
<name>A0ABD0NGG5_CIRMR</name>
<dbReference type="SUPFAM" id="SSF52047">
    <property type="entry name" value="RNI-like"/>
    <property type="match status" value="1"/>
</dbReference>
<dbReference type="InterPro" id="IPR051261">
    <property type="entry name" value="NLR"/>
</dbReference>
<feature type="non-terminal residue" evidence="3">
    <location>
        <position position="1"/>
    </location>
</feature>
<reference evidence="3 4" key="1">
    <citation type="submission" date="2024-05" db="EMBL/GenBank/DDBJ databases">
        <title>Genome sequencing and assembly of Indian major carp, Cirrhinus mrigala (Hamilton, 1822).</title>
        <authorList>
            <person name="Mohindra V."/>
            <person name="Chowdhury L.M."/>
            <person name="Lal K."/>
            <person name="Jena J.K."/>
        </authorList>
    </citation>
    <scope>NUCLEOTIDE SEQUENCE [LARGE SCALE GENOMIC DNA]</scope>
    <source>
        <strain evidence="3">CM1030</strain>
        <tissue evidence="3">Blood</tissue>
    </source>
</reference>
<dbReference type="InterPro" id="IPR032675">
    <property type="entry name" value="LRR_dom_sf"/>
</dbReference>
<keyword evidence="1" id="KW-0433">Leucine-rich repeat</keyword>
<dbReference type="PROSITE" id="PS51450">
    <property type="entry name" value="LRR"/>
    <property type="match status" value="1"/>
</dbReference>
<keyword evidence="4" id="KW-1185">Reference proteome</keyword>
<dbReference type="Pfam" id="PF13516">
    <property type="entry name" value="LRR_6"/>
    <property type="match status" value="1"/>
</dbReference>
<organism evidence="3 4">
    <name type="scientific">Cirrhinus mrigala</name>
    <name type="common">Mrigala</name>
    <dbReference type="NCBI Taxonomy" id="683832"/>
    <lineage>
        <taxon>Eukaryota</taxon>
        <taxon>Metazoa</taxon>
        <taxon>Chordata</taxon>
        <taxon>Craniata</taxon>
        <taxon>Vertebrata</taxon>
        <taxon>Euteleostomi</taxon>
        <taxon>Actinopterygii</taxon>
        <taxon>Neopterygii</taxon>
        <taxon>Teleostei</taxon>
        <taxon>Ostariophysi</taxon>
        <taxon>Cypriniformes</taxon>
        <taxon>Cyprinidae</taxon>
        <taxon>Labeoninae</taxon>
        <taxon>Labeonini</taxon>
        <taxon>Cirrhinus</taxon>
    </lineage>
</organism>
<dbReference type="PANTHER" id="PTHR24106">
    <property type="entry name" value="NACHT, LRR AND CARD DOMAINS-CONTAINING"/>
    <property type="match status" value="1"/>
</dbReference>
<dbReference type="Gene3D" id="3.80.10.10">
    <property type="entry name" value="Ribonuclease Inhibitor"/>
    <property type="match status" value="1"/>
</dbReference>
<accession>A0ABD0NGG5</accession>
<feature type="non-terminal residue" evidence="3">
    <location>
        <position position="52"/>
    </location>
</feature>
<dbReference type="AlphaFoldDB" id="A0ABD0NGG5"/>
<evidence type="ECO:0000256" key="1">
    <source>
        <dbReference type="ARBA" id="ARBA00022614"/>
    </source>
</evidence>
<dbReference type="InterPro" id="IPR001611">
    <property type="entry name" value="Leu-rich_rpt"/>
</dbReference>
<evidence type="ECO:0000313" key="3">
    <source>
        <dbReference type="EMBL" id="KAL0160843.1"/>
    </source>
</evidence>
<evidence type="ECO:0000313" key="4">
    <source>
        <dbReference type="Proteomes" id="UP001529510"/>
    </source>
</evidence>
<evidence type="ECO:0000256" key="2">
    <source>
        <dbReference type="ARBA" id="ARBA00022737"/>
    </source>
</evidence>
<dbReference type="EMBL" id="JAMKFB020000022">
    <property type="protein sequence ID" value="KAL0160843.1"/>
    <property type="molecule type" value="Genomic_DNA"/>
</dbReference>